<comment type="caution">
    <text evidence="1">The sequence shown here is derived from an EMBL/GenBank/DDBJ whole genome shotgun (WGS) entry which is preliminary data.</text>
</comment>
<name>A0ACC5YW99_9TELE</name>
<protein>
    <submittedName>
        <fullName evidence="1">Uncharacterized protein</fullName>
    </submittedName>
</protein>
<reference evidence="1" key="1">
    <citation type="submission" date="2020-02" db="EMBL/GenBank/DDBJ databases">
        <title>Genome sequencing of the panga catfish, Pangasius djambal.</title>
        <authorList>
            <person name="Wen M."/>
            <person name="Zahm M."/>
            <person name="Roques C."/>
            <person name="Cabau C."/>
            <person name="Klopp C."/>
            <person name="Donnadieu C."/>
            <person name="Jouanno E."/>
            <person name="Avarre J.-C."/>
            <person name="Campet M."/>
            <person name="Ha T."/>
            <person name="Dugue R."/>
            <person name="Lampietro C."/>
            <person name="Louis A."/>
            <person name="Herpin A."/>
            <person name="Echchiki A."/>
            <person name="Berthelot C."/>
            <person name="Parey E."/>
            <person name="Roest-Crollius H."/>
            <person name="Braasch I."/>
            <person name="Postlethwait J.H."/>
            <person name="Bobe J."/>
            <person name="Montfort J."/>
            <person name="Bouchez O."/>
            <person name="Begum T."/>
            <person name="Schartl M."/>
            <person name="Gustiano R."/>
            <person name="Guiguen Y."/>
        </authorList>
    </citation>
    <scope>NUCLEOTIDE SEQUENCE</scope>
    <source>
        <strain evidence="1">Pdj_M5554</strain>
    </source>
</reference>
<accession>A0ACC5YW99</accession>
<proteinExistence type="predicted"/>
<dbReference type="Proteomes" id="UP000830395">
    <property type="component" value="Chromosome 13"/>
</dbReference>
<dbReference type="EMBL" id="CM040987">
    <property type="protein sequence ID" value="MCJ8739700.1"/>
    <property type="molecule type" value="Genomic_DNA"/>
</dbReference>
<sequence>MAVVVLKDNFDHRKLREEPLPPRTTAGRANRTQPEEERVNQGTEDEMKQESCLRNMSEWREVDFALNCTYIVHDQPFEPGFTRPRAMSSIPVNLTFHYGSDNELGFIQ</sequence>
<keyword evidence="2" id="KW-1185">Reference proteome</keyword>
<evidence type="ECO:0000313" key="1">
    <source>
        <dbReference type="EMBL" id="MCJ8739700.1"/>
    </source>
</evidence>
<evidence type="ECO:0000313" key="2">
    <source>
        <dbReference type="Proteomes" id="UP000830395"/>
    </source>
</evidence>
<organism evidence="1 2">
    <name type="scientific">Pangasius djambal</name>
    <dbReference type="NCBI Taxonomy" id="1691987"/>
    <lineage>
        <taxon>Eukaryota</taxon>
        <taxon>Metazoa</taxon>
        <taxon>Chordata</taxon>
        <taxon>Craniata</taxon>
        <taxon>Vertebrata</taxon>
        <taxon>Euteleostomi</taxon>
        <taxon>Actinopterygii</taxon>
        <taxon>Neopterygii</taxon>
        <taxon>Teleostei</taxon>
        <taxon>Ostariophysi</taxon>
        <taxon>Siluriformes</taxon>
        <taxon>Pangasiidae</taxon>
        <taxon>Pangasius</taxon>
    </lineage>
</organism>
<gene>
    <name evidence="1" type="ORF">PDJAM_G00050190</name>
</gene>